<gene>
    <name evidence="7" type="ORF">ATI53_100516</name>
</gene>
<dbReference type="InterPro" id="IPR048487">
    <property type="entry name" value="DksA-like_N"/>
</dbReference>
<reference evidence="7 8" key="1">
    <citation type="submission" date="2018-06" db="EMBL/GenBank/DDBJ databases">
        <title>Genomic Encyclopedia of Archaeal and Bacterial Type Strains, Phase II (KMG-II): from individual species to whole genera.</title>
        <authorList>
            <person name="Goeker M."/>
        </authorList>
    </citation>
    <scope>NUCLEOTIDE SEQUENCE [LARGE SCALE GENOMIC DNA]</scope>
    <source>
        <strain evidence="7 8">DSM 22011</strain>
    </source>
</reference>
<dbReference type="EMBL" id="QLMG01000005">
    <property type="protein sequence ID" value="RAK20768.1"/>
    <property type="molecule type" value="Genomic_DNA"/>
</dbReference>
<dbReference type="Pfam" id="PF21173">
    <property type="entry name" value="DksA-like_N"/>
    <property type="match status" value="1"/>
</dbReference>
<evidence type="ECO:0000256" key="4">
    <source>
        <dbReference type="PROSITE-ProRule" id="PRU00510"/>
    </source>
</evidence>
<feature type="zinc finger region" description="dksA C4-type" evidence="4">
    <location>
        <begin position="78"/>
        <end position="102"/>
    </location>
</feature>
<dbReference type="PANTHER" id="PTHR33823:SF4">
    <property type="entry name" value="GENERAL STRESS PROTEIN 16O"/>
    <property type="match status" value="1"/>
</dbReference>
<evidence type="ECO:0000313" key="8">
    <source>
        <dbReference type="Proteomes" id="UP000249165"/>
    </source>
</evidence>
<evidence type="ECO:0000256" key="1">
    <source>
        <dbReference type="ARBA" id="ARBA00022723"/>
    </source>
</evidence>
<organism evidence="7 8">
    <name type="scientific">Salipiger aestuarii</name>
    <dbReference type="NCBI Taxonomy" id="568098"/>
    <lineage>
        <taxon>Bacteria</taxon>
        <taxon>Pseudomonadati</taxon>
        <taxon>Pseudomonadota</taxon>
        <taxon>Alphaproteobacteria</taxon>
        <taxon>Rhodobacterales</taxon>
        <taxon>Roseobacteraceae</taxon>
        <taxon>Salipiger</taxon>
    </lineage>
</organism>
<keyword evidence="3" id="KW-0862">Zinc</keyword>
<feature type="domain" description="Zinc finger DksA/TraR C4-type" evidence="5">
    <location>
        <begin position="73"/>
        <end position="107"/>
    </location>
</feature>
<dbReference type="Pfam" id="PF01258">
    <property type="entry name" value="zf-dskA_traR"/>
    <property type="match status" value="1"/>
</dbReference>
<comment type="caution">
    <text evidence="7">The sequence shown here is derived from an EMBL/GenBank/DDBJ whole genome shotgun (WGS) entry which is preliminary data.</text>
</comment>
<protein>
    <submittedName>
        <fullName evidence="7">TraR/DksA family transcriptional regulator</fullName>
    </submittedName>
</protein>
<dbReference type="OrthoDB" id="1121111at2"/>
<evidence type="ECO:0000259" key="6">
    <source>
        <dbReference type="Pfam" id="PF21173"/>
    </source>
</evidence>
<evidence type="ECO:0000259" key="5">
    <source>
        <dbReference type="Pfam" id="PF01258"/>
    </source>
</evidence>
<evidence type="ECO:0000313" key="7">
    <source>
        <dbReference type="EMBL" id="RAK20768.1"/>
    </source>
</evidence>
<dbReference type="InterPro" id="IPR000962">
    <property type="entry name" value="Znf_DskA_TraR"/>
</dbReference>
<dbReference type="AlphaFoldDB" id="A0A327YIB5"/>
<evidence type="ECO:0000256" key="2">
    <source>
        <dbReference type="ARBA" id="ARBA00022771"/>
    </source>
</evidence>
<accession>A0A327YIB5</accession>
<dbReference type="PROSITE" id="PS51128">
    <property type="entry name" value="ZF_DKSA_2"/>
    <property type="match status" value="1"/>
</dbReference>
<keyword evidence="2" id="KW-0863">Zinc-finger</keyword>
<dbReference type="Proteomes" id="UP000249165">
    <property type="component" value="Unassembled WGS sequence"/>
</dbReference>
<dbReference type="SUPFAM" id="SSF57716">
    <property type="entry name" value="Glucocorticoid receptor-like (DNA-binding domain)"/>
    <property type="match status" value="1"/>
</dbReference>
<proteinExistence type="predicted"/>
<dbReference type="PANTHER" id="PTHR33823">
    <property type="entry name" value="RNA POLYMERASE-BINDING TRANSCRIPTION FACTOR DKSA-RELATED"/>
    <property type="match status" value="1"/>
</dbReference>
<keyword evidence="1" id="KW-0479">Metal-binding</keyword>
<keyword evidence="8" id="KW-1185">Reference proteome</keyword>
<sequence>MAWEKQKAVLERRRRDLEARLVGIEMSLDAARPADWAESAVEREGDEVLEGLGAQGLRELGQIRAALHRMELGTYGDCVACGAPIAEKRIALVPEAPLCASCAGGRQPQAGPGEPRAT</sequence>
<dbReference type="Gene3D" id="1.20.120.910">
    <property type="entry name" value="DksA, coiled-coil domain"/>
    <property type="match status" value="1"/>
</dbReference>
<feature type="domain" description="DnaK suppressor protein-like N-terminal" evidence="6">
    <location>
        <begin position="7"/>
        <end position="70"/>
    </location>
</feature>
<dbReference type="GO" id="GO:0008270">
    <property type="term" value="F:zinc ion binding"/>
    <property type="evidence" value="ECO:0007669"/>
    <property type="project" value="UniProtKB-KW"/>
</dbReference>
<evidence type="ECO:0000256" key="3">
    <source>
        <dbReference type="ARBA" id="ARBA00022833"/>
    </source>
</evidence>
<name>A0A327YIB5_9RHOB</name>